<dbReference type="GO" id="GO:0000307">
    <property type="term" value="C:cyclin-dependent protein kinase holoenzyme complex"/>
    <property type="evidence" value="ECO:0007669"/>
    <property type="project" value="TreeGrafter"/>
</dbReference>
<dbReference type="Pfam" id="PF08613">
    <property type="entry name" value="Cyclin"/>
    <property type="match status" value="1"/>
</dbReference>
<evidence type="ECO:0000313" key="1">
    <source>
        <dbReference type="EMBL" id="KAF7725106.1"/>
    </source>
</evidence>
<name>A0A8H7BRN8_9FUNG</name>
<comment type="caution">
    <text evidence="1">The sequence shown here is derived from an EMBL/GenBank/DDBJ whole genome shotgun (WGS) entry which is preliminary data.</text>
</comment>
<dbReference type="AlphaFoldDB" id="A0A8H7BRN8"/>
<dbReference type="PANTHER" id="PTHR15615:SF27">
    <property type="entry name" value="PHO85 CYCLIN CLG1"/>
    <property type="match status" value="1"/>
</dbReference>
<dbReference type="Gene3D" id="1.10.472.10">
    <property type="entry name" value="Cyclin-like"/>
    <property type="match status" value="1"/>
</dbReference>
<dbReference type="InterPro" id="IPR013922">
    <property type="entry name" value="Cyclin_PHO80-like"/>
</dbReference>
<evidence type="ECO:0000313" key="2">
    <source>
        <dbReference type="Proteomes" id="UP000605846"/>
    </source>
</evidence>
<dbReference type="GO" id="GO:0019901">
    <property type="term" value="F:protein kinase binding"/>
    <property type="evidence" value="ECO:0007669"/>
    <property type="project" value="InterPro"/>
</dbReference>
<organism evidence="1 2">
    <name type="scientific">Apophysomyces ossiformis</name>
    <dbReference type="NCBI Taxonomy" id="679940"/>
    <lineage>
        <taxon>Eukaryota</taxon>
        <taxon>Fungi</taxon>
        <taxon>Fungi incertae sedis</taxon>
        <taxon>Mucoromycota</taxon>
        <taxon>Mucoromycotina</taxon>
        <taxon>Mucoromycetes</taxon>
        <taxon>Mucorales</taxon>
        <taxon>Mucorineae</taxon>
        <taxon>Mucoraceae</taxon>
        <taxon>Apophysomyces</taxon>
    </lineage>
</organism>
<dbReference type="Proteomes" id="UP000605846">
    <property type="component" value="Unassembled WGS sequence"/>
</dbReference>
<dbReference type="SUPFAM" id="SSF47954">
    <property type="entry name" value="Cyclin-like"/>
    <property type="match status" value="1"/>
</dbReference>
<dbReference type="EMBL" id="JABAYA010000104">
    <property type="protein sequence ID" value="KAF7725106.1"/>
    <property type="molecule type" value="Genomic_DNA"/>
</dbReference>
<dbReference type="GO" id="GO:0016538">
    <property type="term" value="F:cyclin-dependent protein serine/threonine kinase regulator activity"/>
    <property type="evidence" value="ECO:0007669"/>
    <property type="project" value="TreeGrafter"/>
</dbReference>
<proteinExistence type="predicted"/>
<keyword evidence="2" id="KW-1185">Reference proteome</keyword>
<gene>
    <name evidence="1" type="ORF">EC973_000432</name>
</gene>
<dbReference type="GO" id="GO:0005634">
    <property type="term" value="C:nucleus"/>
    <property type="evidence" value="ECO:0007669"/>
    <property type="project" value="TreeGrafter"/>
</dbReference>
<evidence type="ECO:0008006" key="3">
    <source>
        <dbReference type="Google" id="ProtNLM"/>
    </source>
</evidence>
<reference evidence="1" key="1">
    <citation type="submission" date="2020-01" db="EMBL/GenBank/DDBJ databases">
        <title>Genome Sequencing of Three Apophysomyces-Like Fungal Strains Confirms a Novel Fungal Genus in the Mucoromycota with divergent Burkholderia-like Endosymbiotic Bacteria.</title>
        <authorList>
            <person name="Stajich J.E."/>
            <person name="Macias A.M."/>
            <person name="Carter-House D."/>
            <person name="Lovett B."/>
            <person name="Kasson L.R."/>
            <person name="Berry K."/>
            <person name="Grigoriev I."/>
            <person name="Chang Y."/>
            <person name="Spatafora J."/>
            <person name="Kasson M.T."/>
        </authorList>
    </citation>
    <scope>NUCLEOTIDE SEQUENCE</scope>
    <source>
        <strain evidence="1">NRRL A-21654</strain>
    </source>
</reference>
<dbReference type="InterPro" id="IPR036915">
    <property type="entry name" value="Cyclin-like_sf"/>
</dbReference>
<protein>
    <recommendedName>
        <fullName evidence="3">Cyclin-domain-containing protein</fullName>
    </recommendedName>
</protein>
<sequence>MSPCPNLHSSSVSLLSCTNTAQLADFCASLVPNIWAGPYKPFIHAKRHAAFKLFCQKILKATQISSTCVVLALYYIYRLRSTYPSIQGSMGSEVRLFTTALVLANKFLDDNTFTNKTWSDVSSIPVHELNIMEVEFLSALNYRIYVRQGPFFAWVMQCQQWLSLATQTKNMSLSTSMPNLASSLKRRSCAEPDCYQPSAKRIQLRRVDACPPTPRYMPLHHHHPTYTPSLSSISSSCSSSSLSPSSTLLMTNTPTVTSSSAAAAAAAAAAVLAAANTSCYSTGPSHCRPILSWSSSATALASSHHATTLPLSYPVSAHSMAAAAATAVQANHSAMLCARVKCLEIE</sequence>
<dbReference type="CDD" id="cd20557">
    <property type="entry name" value="CYCLIN_ScPCL1-like"/>
    <property type="match status" value="1"/>
</dbReference>
<dbReference type="OrthoDB" id="244495at2759"/>
<dbReference type="PANTHER" id="PTHR15615">
    <property type="match status" value="1"/>
</dbReference>
<accession>A0A8H7BRN8</accession>